<feature type="region of interest" description="Disordered" evidence="1">
    <location>
        <begin position="1"/>
        <end position="20"/>
    </location>
</feature>
<name>A0A015M1G9_RHIIW</name>
<proteinExistence type="predicted"/>
<dbReference type="EMBL" id="JEMT01007794">
    <property type="protein sequence ID" value="EXX78836.1"/>
    <property type="molecule type" value="Genomic_DNA"/>
</dbReference>
<accession>A0A015M1G9</accession>
<sequence length="112" mass="12132">MSHPKNSTSNTPAQQPEFETDRFASRQTGFWLAGDRCMFQVTTECTAGDVLKQSSALMASTISVFTALSDHDQVNDATAYSLLFLLESAKAMLDAGTYGIEFEEPLREGGAA</sequence>
<evidence type="ECO:0000313" key="2">
    <source>
        <dbReference type="EMBL" id="EXX78836.1"/>
    </source>
</evidence>
<evidence type="ECO:0008006" key="4">
    <source>
        <dbReference type="Google" id="ProtNLM"/>
    </source>
</evidence>
<dbReference type="HOGENOM" id="CLU_2147214_0_0_1"/>
<protein>
    <recommendedName>
        <fullName evidence="4">DUF3077 domain-containing protein</fullName>
    </recommendedName>
</protein>
<keyword evidence="3" id="KW-1185">Reference proteome</keyword>
<feature type="compositionally biased region" description="Polar residues" evidence="1">
    <location>
        <begin position="1"/>
        <end position="14"/>
    </location>
</feature>
<dbReference type="Proteomes" id="UP000022910">
    <property type="component" value="Unassembled WGS sequence"/>
</dbReference>
<evidence type="ECO:0000256" key="1">
    <source>
        <dbReference type="SAM" id="MobiDB-lite"/>
    </source>
</evidence>
<gene>
    <name evidence="2" type="ORF">RirG_011450</name>
</gene>
<comment type="caution">
    <text evidence="2">The sequence shown here is derived from an EMBL/GenBank/DDBJ whole genome shotgun (WGS) entry which is preliminary data.</text>
</comment>
<evidence type="ECO:0000313" key="3">
    <source>
        <dbReference type="Proteomes" id="UP000022910"/>
    </source>
</evidence>
<dbReference type="AlphaFoldDB" id="A0A015M1G9"/>
<reference evidence="2 3" key="1">
    <citation type="submission" date="2014-02" db="EMBL/GenBank/DDBJ databases">
        <title>Single nucleus genome sequencing reveals high similarity among nuclei of an endomycorrhizal fungus.</title>
        <authorList>
            <person name="Lin K."/>
            <person name="Geurts R."/>
            <person name="Zhang Z."/>
            <person name="Limpens E."/>
            <person name="Saunders D.G."/>
            <person name="Mu D."/>
            <person name="Pang E."/>
            <person name="Cao H."/>
            <person name="Cha H."/>
            <person name="Lin T."/>
            <person name="Zhou Q."/>
            <person name="Shang Y."/>
            <person name="Li Y."/>
            <person name="Ivanov S."/>
            <person name="Sharma T."/>
            <person name="Velzen R.V."/>
            <person name="Ruijter N.D."/>
            <person name="Aanen D.K."/>
            <person name="Win J."/>
            <person name="Kamoun S."/>
            <person name="Bisseling T."/>
            <person name="Huang S."/>
        </authorList>
    </citation>
    <scope>NUCLEOTIDE SEQUENCE [LARGE SCALE GENOMIC DNA]</scope>
    <source>
        <strain evidence="3">DAOM197198w</strain>
    </source>
</reference>
<organism evidence="2 3">
    <name type="scientific">Rhizophagus irregularis (strain DAOM 197198w)</name>
    <name type="common">Glomus intraradices</name>
    <dbReference type="NCBI Taxonomy" id="1432141"/>
    <lineage>
        <taxon>Eukaryota</taxon>
        <taxon>Fungi</taxon>
        <taxon>Fungi incertae sedis</taxon>
        <taxon>Mucoromycota</taxon>
        <taxon>Glomeromycotina</taxon>
        <taxon>Glomeromycetes</taxon>
        <taxon>Glomerales</taxon>
        <taxon>Glomeraceae</taxon>
        <taxon>Rhizophagus</taxon>
    </lineage>
</organism>